<evidence type="ECO:0008006" key="4">
    <source>
        <dbReference type="Google" id="ProtNLM"/>
    </source>
</evidence>
<dbReference type="Proteomes" id="UP000595095">
    <property type="component" value="Chromosome"/>
</dbReference>
<evidence type="ECO:0000313" key="3">
    <source>
        <dbReference type="Proteomes" id="UP000595095"/>
    </source>
</evidence>
<dbReference type="AlphaFoldDB" id="A0A7S9HCU1"/>
<proteinExistence type="predicted"/>
<feature type="compositionally biased region" description="Low complexity" evidence="1">
    <location>
        <begin position="39"/>
        <end position="48"/>
    </location>
</feature>
<evidence type="ECO:0000313" key="2">
    <source>
        <dbReference type="EMBL" id="QPG05601.1"/>
    </source>
</evidence>
<protein>
    <recommendedName>
        <fullName evidence="4">Flagellar basal-body/hook protein C-terminal domain-containing protein</fullName>
    </recommendedName>
</protein>
<accession>A0A7S9HCU1</accession>
<dbReference type="RefSeq" id="WP_195810687.1">
    <property type="nucleotide sequence ID" value="NZ_CP064795.1"/>
</dbReference>
<reference evidence="2 3" key="1">
    <citation type="submission" date="2020-11" db="EMBL/GenBank/DDBJ databases">
        <title>Complete genome sequence for Salinimonas sp. strain G2-b.</title>
        <authorList>
            <person name="Park S.-J."/>
        </authorList>
    </citation>
    <scope>NUCLEOTIDE SEQUENCE [LARGE SCALE GENOMIC DNA]</scope>
    <source>
        <strain evidence="2 3">G2-b</strain>
    </source>
</reference>
<keyword evidence="3" id="KW-1185">Reference proteome</keyword>
<feature type="region of interest" description="Disordered" evidence="1">
    <location>
        <begin position="1"/>
        <end position="48"/>
    </location>
</feature>
<gene>
    <name evidence="2" type="ORF">IT774_16195</name>
</gene>
<evidence type="ECO:0000256" key="1">
    <source>
        <dbReference type="SAM" id="MobiDB-lite"/>
    </source>
</evidence>
<dbReference type="EMBL" id="CP064795">
    <property type="protein sequence ID" value="QPG05601.1"/>
    <property type="molecule type" value="Genomic_DNA"/>
</dbReference>
<name>A0A7S9HCU1_9ALTE</name>
<feature type="compositionally biased region" description="Polar residues" evidence="1">
    <location>
        <begin position="28"/>
        <end position="38"/>
    </location>
</feature>
<organism evidence="2 3">
    <name type="scientific">Salinimonas marina</name>
    <dbReference type="NCBI Taxonomy" id="2785918"/>
    <lineage>
        <taxon>Bacteria</taxon>
        <taxon>Pseudomonadati</taxon>
        <taxon>Pseudomonadota</taxon>
        <taxon>Gammaproteobacteria</taxon>
        <taxon>Alteromonadales</taxon>
        <taxon>Alteromonadaceae</taxon>
        <taxon>Alteromonas/Salinimonas group</taxon>
        <taxon>Salinimonas</taxon>
    </lineage>
</organism>
<dbReference type="KEGG" id="smaa:IT774_16195"/>
<sequence length="90" mass="9103">MAMPAFGSARQALDSASQEMSEAAHNIARQTGQSAATDSSSAPVAATGPVAGGLTDDIVALQYSNRQGQAAARVLEVSNDTLGRLIDTLA</sequence>